<evidence type="ECO:0000313" key="1">
    <source>
        <dbReference type="EMBL" id="KAA3436807.1"/>
    </source>
</evidence>
<proteinExistence type="predicted"/>
<dbReference type="OrthoDB" id="9800027at2"/>
<dbReference type="Proteomes" id="UP000324133">
    <property type="component" value="Unassembled WGS sequence"/>
</dbReference>
<comment type="caution">
    <text evidence="1">The sequence shown here is derived from an EMBL/GenBank/DDBJ whole genome shotgun (WGS) entry which is preliminary data.</text>
</comment>
<organism evidence="1 2">
    <name type="scientific">Rufibacter hautae</name>
    <dbReference type="NCBI Taxonomy" id="2595005"/>
    <lineage>
        <taxon>Bacteria</taxon>
        <taxon>Pseudomonadati</taxon>
        <taxon>Bacteroidota</taxon>
        <taxon>Cytophagia</taxon>
        <taxon>Cytophagales</taxon>
        <taxon>Hymenobacteraceae</taxon>
        <taxon>Rufibacter</taxon>
    </lineage>
</organism>
<dbReference type="Gene3D" id="3.30.70.3090">
    <property type="entry name" value="ORF SCO4226, nickel-binding ferredoxin-like monomer"/>
    <property type="match status" value="1"/>
</dbReference>
<gene>
    <name evidence="1" type="ORF">FOA19_20755</name>
</gene>
<evidence type="ECO:0000313" key="2">
    <source>
        <dbReference type="Proteomes" id="UP000324133"/>
    </source>
</evidence>
<sequence>MPKYVIEREIPGASKLTTAQLKEISQTSNGVIHDMGPEIQWLHSYVAGDKIYCVYISPDEETIREHAKRGGFPANTISEVANIIDPVTAE</sequence>
<dbReference type="InterPro" id="IPR042557">
    <property type="entry name" value="SCO4226"/>
</dbReference>
<name>A0A5B6TAA5_9BACT</name>
<protein>
    <submittedName>
        <fullName evidence="1">DUF4242 domain-containing protein</fullName>
    </submittedName>
</protein>
<reference evidence="1 2" key="1">
    <citation type="submission" date="2019-07" db="EMBL/GenBank/DDBJ databases">
        <title>Rufibacter sp. nov., isolated from lake sediment.</title>
        <authorList>
            <person name="Qu J.-H."/>
        </authorList>
    </citation>
    <scope>NUCLEOTIDE SEQUENCE [LARGE SCALE GENOMIC DNA]</scope>
    <source>
        <strain evidence="1 2">NBS58-1</strain>
    </source>
</reference>
<dbReference type="InterPro" id="IPR025336">
    <property type="entry name" value="SCO4226-like"/>
</dbReference>
<dbReference type="AlphaFoldDB" id="A0A5B6TAA5"/>
<dbReference type="Pfam" id="PF14026">
    <property type="entry name" value="SCO4226-like"/>
    <property type="match status" value="1"/>
</dbReference>
<dbReference type="EMBL" id="VKKY01000003">
    <property type="protein sequence ID" value="KAA3436807.1"/>
    <property type="molecule type" value="Genomic_DNA"/>
</dbReference>
<dbReference type="RefSeq" id="WP_149092746.1">
    <property type="nucleotide sequence ID" value="NZ_VKKY01000003.1"/>
</dbReference>
<accession>A0A5B6TAA5</accession>
<keyword evidence="2" id="KW-1185">Reference proteome</keyword>